<evidence type="ECO:0000256" key="1">
    <source>
        <dbReference type="SAM" id="MobiDB-lite"/>
    </source>
</evidence>
<organism evidence="2">
    <name type="scientific">Chromera velia CCMP2878</name>
    <dbReference type="NCBI Taxonomy" id="1169474"/>
    <lineage>
        <taxon>Eukaryota</taxon>
        <taxon>Sar</taxon>
        <taxon>Alveolata</taxon>
        <taxon>Colpodellida</taxon>
        <taxon>Chromeraceae</taxon>
        <taxon>Chromera</taxon>
    </lineage>
</organism>
<proteinExistence type="predicted"/>
<protein>
    <submittedName>
        <fullName evidence="2">Uncharacterized protein</fullName>
    </submittedName>
</protein>
<evidence type="ECO:0000313" key="2">
    <source>
        <dbReference type="EMBL" id="CEM55241.1"/>
    </source>
</evidence>
<accession>A0A0G4IDT3</accession>
<feature type="region of interest" description="Disordered" evidence="1">
    <location>
        <begin position="118"/>
        <end position="182"/>
    </location>
</feature>
<name>A0A0G4IDT3_9ALVE</name>
<sequence>MESRNWIRVKEVLAILPTVRGVFLKFKQGEWVAHTHSFSQDGCALNLHAFKATFRQLQNPKVTEMGPPEPTFLDAWKVAIQERAKMEAWEKAAASGWSEPRIACIGLSMAHSGIGSASVRADPAGIGSASARADPAGIGSASARADPVGIGSASARAEGPETSDPQYNRHAAPNQRKRKAKQ</sequence>
<dbReference type="EMBL" id="CDMZ01005855">
    <property type="protein sequence ID" value="CEM55241.1"/>
    <property type="molecule type" value="Genomic_DNA"/>
</dbReference>
<gene>
    <name evidence="2" type="ORF">Cvel_13379</name>
</gene>
<reference evidence="2" key="1">
    <citation type="submission" date="2014-11" db="EMBL/GenBank/DDBJ databases">
        <authorList>
            <person name="Otto D Thomas"/>
            <person name="Naeem Raeece"/>
        </authorList>
    </citation>
    <scope>NUCLEOTIDE SEQUENCE</scope>
</reference>
<dbReference type="VEuPathDB" id="CryptoDB:Cvel_13379"/>
<dbReference type="AlphaFoldDB" id="A0A0G4IDT3"/>